<accession>A0ACA9Q9R9</accession>
<name>A0ACA9Q9R9_9GLOM</name>
<proteinExistence type="predicted"/>
<dbReference type="EMBL" id="CAJVPW010038395">
    <property type="protein sequence ID" value="CAG8742111.1"/>
    <property type="molecule type" value="Genomic_DNA"/>
</dbReference>
<evidence type="ECO:0000313" key="2">
    <source>
        <dbReference type="Proteomes" id="UP000789366"/>
    </source>
</evidence>
<evidence type="ECO:0000313" key="1">
    <source>
        <dbReference type="EMBL" id="CAG8742111.1"/>
    </source>
</evidence>
<protein>
    <submittedName>
        <fullName evidence="1">9711_t:CDS:1</fullName>
    </submittedName>
</protein>
<keyword evidence="2" id="KW-1185">Reference proteome</keyword>
<dbReference type="Proteomes" id="UP000789366">
    <property type="component" value="Unassembled WGS sequence"/>
</dbReference>
<gene>
    <name evidence="1" type="ORF">SPELUC_LOCUS13885</name>
</gene>
<reference evidence="1" key="1">
    <citation type="submission" date="2021-06" db="EMBL/GenBank/DDBJ databases">
        <authorList>
            <person name="Kallberg Y."/>
            <person name="Tangrot J."/>
            <person name="Rosling A."/>
        </authorList>
    </citation>
    <scope>NUCLEOTIDE SEQUENCE</scope>
    <source>
        <strain evidence="1">28 12/20/2015</strain>
    </source>
</reference>
<organism evidence="1 2">
    <name type="scientific">Cetraspora pellucida</name>
    <dbReference type="NCBI Taxonomy" id="1433469"/>
    <lineage>
        <taxon>Eukaryota</taxon>
        <taxon>Fungi</taxon>
        <taxon>Fungi incertae sedis</taxon>
        <taxon>Mucoromycota</taxon>
        <taxon>Glomeromycotina</taxon>
        <taxon>Glomeromycetes</taxon>
        <taxon>Diversisporales</taxon>
        <taxon>Gigasporaceae</taxon>
        <taxon>Cetraspora</taxon>
    </lineage>
</organism>
<feature type="non-terminal residue" evidence="1">
    <location>
        <position position="199"/>
    </location>
</feature>
<comment type="caution">
    <text evidence="1">The sequence shown here is derived from an EMBL/GenBank/DDBJ whole genome shotgun (WGS) entry which is preliminary data.</text>
</comment>
<feature type="non-terminal residue" evidence="1">
    <location>
        <position position="1"/>
    </location>
</feature>
<sequence>HEGWLLVKKYITKSFETSKDIAYITFLDLLDNLISAALDIYMHLFCKNHFEEYINTIFWLWTIMQRFQRHNYDKIMLAFFSDIQYWKITKHPIINILKTHLNVAKVTIGMSLRRDAIFLDHCHYENAFVTSFEAKRDYPYTEKDLNNLVKQSAIFLLRINEDINEWIDSDAQPETDTSEDVEPVKECVEIDKRLERRIT</sequence>